<name>A0A0A1T594_9HYPO</name>
<dbReference type="Proteomes" id="UP000039046">
    <property type="component" value="Unassembled WGS sequence"/>
</dbReference>
<evidence type="ECO:0000313" key="1">
    <source>
        <dbReference type="EMBL" id="CEJ81482.1"/>
    </source>
</evidence>
<dbReference type="EMBL" id="CDHN01000001">
    <property type="protein sequence ID" value="CEJ81482.1"/>
    <property type="molecule type" value="Genomic_DNA"/>
</dbReference>
<accession>A0A0A1T594</accession>
<dbReference type="HOGENOM" id="CLU_1058402_0_0_1"/>
<evidence type="ECO:0000313" key="2">
    <source>
        <dbReference type="Proteomes" id="UP000039046"/>
    </source>
</evidence>
<keyword evidence="2" id="KW-1185">Reference proteome</keyword>
<dbReference type="OrthoDB" id="2520703at2759"/>
<gene>
    <name evidence="1" type="ORF">VHEMI01604</name>
</gene>
<proteinExistence type="predicted"/>
<protein>
    <submittedName>
        <fullName evidence="1">Uncharacterized protein</fullName>
    </submittedName>
</protein>
<dbReference type="AlphaFoldDB" id="A0A0A1T594"/>
<sequence>MHPGSFDDTIPQHPELEWEALPELRELYFYPCHHSGETLPLIGIEKVVKKCRKLKRFHLCFYSNDRSTDVPSFSPTTIIECLATALQTLTQFSLACSYLMIHNLVPSTLLGSNMSMFAMLTNLDVKEQVFCHHWVDTNRSTTCLTDMLPVTVTTLTIRIHDKFRAIGDTCHLGAVISDGGFPTLASLAVIVQYTIGMKNRINDHEHYFIDTEMTEDMIIRLKNLYAQAKRDITEAFHGAKMRVSVTLEERDFENEPMYYTVGI</sequence>
<organism evidence="1 2">
    <name type="scientific">[Torrubiella] hemipterigena</name>
    <dbReference type="NCBI Taxonomy" id="1531966"/>
    <lineage>
        <taxon>Eukaryota</taxon>
        <taxon>Fungi</taxon>
        <taxon>Dikarya</taxon>
        <taxon>Ascomycota</taxon>
        <taxon>Pezizomycotina</taxon>
        <taxon>Sordariomycetes</taxon>
        <taxon>Hypocreomycetidae</taxon>
        <taxon>Hypocreales</taxon>
        <taxon>Clavicipitaceae</taxon>
        <taxon>Clavicipitaceae incertae sedis</taxon>
        <taxon>'Torrubiella' clade</taxon>
    </lineage>
</organism>
<reference evidence="1 2" key="1">
    <citation type="journal article" date="2015" name="Genome Announc.">
        <title>Draft Genome Sequence and Gene Annotation of the Entomopathogenic Fungus Verticillium hemipterigenum.</title>
        <authorList>
            <person name="Horn F."/>
            <person name="Habel A."/>
            <person name="Scharf D.H."/>
            <person name="Dworschak J."/>
            <person name="Brakhage A.A."/>
            <person name="Guthke R."/>
            <person name="Hertweck C."/>
            <person name="Linde J."/>
        </authorList>
    </citation>
    <scope>NUCLEOTIDE SEQUENCE [LARGE SCALE GENOMIC DNA]</scope>
</reference>
<dbReference type="STRING" id="1531966.A0A0A1T594"/>